<accession>A0A2T4C369</accession>
<feature type="non-terminal residue" evidence="2">
    <location>
        <position position="1"/>
    </location>
</feature>
<organism evidence="2 3">
    <name type="scientific">Trichoderma longibrachiatum ATCC 18648</name>
    <dbReference type="NCBI Taxonomy" id="983965"/>
    <lineage>
        <taxon>Eukaryota</taxon>
        <taxon>Fungi</taxon>
        <taxon>Dikarya</taxon>
        <taxon>Ascomycota</taxon>
        <taxon>Pezizomycotina</taxon>
        <taxon>Sordariomycetes</taxon>
        <taxon>Hypocreomycetidae</taxon>
        <taxon>Hypocreales</taxon>
        <taxon>Hypocreaceae</taxon>
        <taxon>Trichoderma</taxon>
    </lineage>
</organism>
<name>A0A2T4C369_TRILO</name>
<keyword evidence="3" id="KW-1185">Reference proteome</keyword>
<protein>
    <submittedName>
        <fullName evidence="2">Uncharacterized protein</fullName>
    </submittedName>
</protein>
<evidence type="ECO:0000313" key="3">
    <source>
        <dbReference type="Proteomes" id="UP000240760"/>
    </source>
</evidence>
<dbReference type="Proteomes" id="UP000240760">
    <property type="component" value="Unassembled WGS sequence"/>
</dbReference>
<dbReference type="EMBL" id="KZ679132">
    <property type="protein sequence ID" value="PTB76010.1"/>
    <property type="molecule type" value="Genomic_DNA"/>
</dbReference>
<gene>
    <name evidence="2" type="ORF">M440DRAFT_1401469</name>
</gene>
<evidence type="ECO:0000313" key="2">
    <source>
        <dbReference type="EMBL" id="PTB76010.1"/>
    </source>
</evidence>
<sequence length="58" mass="6633">RDALWHFTVVQSWDPADPVATSPEAAQSYIVNHKHANRPPTSNHTGRRRRVSERGRCL</sequence>
<proteinExistence type="predicted"/>
<dbReference type="AlphaFoldDB" id="A0A2T4C369"/>
<feature type="region of interest" description="Disordered" evidence="1">
    <location>
        <begin position="34"/>
        <end position="58"/>
    </location>
</feature>
<reference evidence="2 3" key="1">
    <citation type="submission" date="2016-07" db="EMBL/GenBank/DDBJ databases">
        <title>Multiple horizontal gene transfer events from other fungi enriched the ability of initially mycotrophic Trichoderma (Ascomycota) to feed on dead plant biomass.</title>
        <authorList>
            <consortium name="DOE Joint Genome Institute"/>
            <person name="Aerts A."/>
            <person name="Atanasova L."/>
            <person name="Chenthamara K."/>
            <person name="Zhang J."/>
            <person name="Grujic M."/>
            <person name="Henrissat B."/>
            <person name="Kuo A."/>
            <person name="Salamov A."/>
            <person name="Lipzen A."/>
            <person name="Labutti K."/>
            <person name="Barry K."/>
            <person name="Miao Y."/>
            <person name="Rahimi M.J."/>
            <person name="Shen Q."/>
            <person name="Grigoriev I.V."/>
            <person name="Kubicek C.P."/>
            <person name="Druzhinina I.S."/>
        </authorList>
    </citation>
    <scope>NUCLEOTIDE SEQUENCE [LARGE SCALE GENOMIC DNA]</scope>
    <source>
        <strain evidence="2 3">ATCC 18648</strain>
    </source>
</reference>
<evidence type="ECO:0000256" key="1">
    <source>
        <dbReference type="SAM" id="MobiDB-lite"/>
    </source>
</evidence>
<dbReference type="OrthoDB" id="9983560at2759"/>